<gene>
    <name evidence="1" type="ORF">OPT61_g6721</name>
</gene>
<protein>
    <submittedName>
        <fullName evidence="1">Uncharacterized protein</fullName>
    </submittedName>
</protein>
<name>A0ACC2I518_9PLEO</name>
<sequence>MVFAHQDRIAHPEIGPLLINRHVPMGTGLVILAFPVVIMVKKPQAPNTDPGGLTGLATRFQMSQCADKRFCCLSPGSDKCDCSGTNLFDLGAGTFITTLPLSTMLSTSTSLPASMSTSTTSTEPSTSVPPPNESSNESSNEPSPQSSNNHVAIGAGVGAGVGVPLLAAVAVLAWYLHKRQKARDAATHQGAVGIEECKEPPKVIAAQRSYVNELPGENRYELNGTTA</sequence>
<evidence type="ECO:0000313" key="2">
    <source>
        <dbReference type="Proteomes" id="UP001153331"/>
    </source>
</evidence>
<dbReference type="EMBL" id="JAPHNI010000500">
    <property type="protein sequence ID" value="KAJ8110432.1"/>
    <property type="molecule type" value="Genomic_DNA"/>
</dbReference>
<comment type="caution">
    <text evidence="1">The sequence shown here is derived from an EMBL/GenBank/DDBJ whole genome shotgun (WGS) entry which is preliminary data.</text>
</comment>
<keyword evidence="2" id="KW-1185">Reference proteome</keyword>
<evidence type="ECO:0000313" key="1">
    <source>
        <dbReference type="EMBL" id="KAJ8110432.1"/>
    </source>
</evidence>
<proteinExistence type="predicted"/>
<organism evidence="1 2">
    <name type="scientific">Boeremia exigua</name>
    <dbReference type="NCBI Taxonomy" id="749465"/>
    <lineage>
        <taxon>Eukaryota</taxon>
        <taxon>Fungi</taxon>
        <taxon>Dikarya</taxon>
        <taxon>Ascomycota</taxon>
        <taxon>Pezizomycotina</taxon>
        <taxon>Dothideomycetes</taxon>
        <taxon>Pleosporomycetidae</taxon>
        <taxon>Pleosporales</taxon>
        <taxon>Pleosporineae</taxon>
        <taxon>Didymellaceae</taxon>
        <taxon>Boeremia</taxon>
    </lineage>
</organism>
<reference evidence="1" key="1">
    <citation type="submission" date="2022-11" db="EMBL/GenBank/DDBJ databases">
        <title>Genome Sequence of Boeremia exigua.</title>
        <authorList>
            <person name="Buettner E."/>
        </authorList>
    </citation>
    <scope>NUCLEOTIDE SEQUENCE</scope>
    <source>
        <strain evidence="1">CU02</strain>
    </source>
</reference>
<dbReference type="Proteomes" id="UP001153331">
    <property type="component" value="Unassembled WGS sequence"/>
</dbReference>
<accession>A0ACC2I518</accession>